<feature type="transmembrane region" description="Helical" evidence="6">
    <location>
        <begin position="12"/>
        <end position="35"/>
    </location>
</feature>
<gene>
    <name evidence="8" type="ORF">K8V70_07375</name>
</gene>
<dbReference type="InterPro" id="IPR007267">
    <property type="entry name" value="GtrA_DPMS_TM"/>
</dbReference>
<feature type="transmembrane region" description="Helical" evidence="6">
    <location>
        <begin position="74"/>
        <end position="94"/>
    </location>
</feature>
<comment type="similarity">
    <text evidence="2">Belongs to the GtrA family.</text>
</comment>
<evidence type="ECO:0000256" key="1">
    <source>
        <dbReference type="ARBA" id="ARBA00004141"/>
    </source>
</evidence>
<dbReference type="InterPro" id="IPR051401">
    <property type="entry name" value="GtrA_CellWall_Glycosyl"/>
</dbReference>
<feature type="transmembrane region" description="Helical" evidence="6">
    <location>
        <begin position="41"/>
        <end position="62"/>
    </location>
</feature>
<keyword evidence="5 6" id="KW-0472">Membrane</keyword>
<keyword evidence="4 6" id="KW-1133">Transmembrane helix</keyword>
<dbReference type="EMBL" id="DYUZ01000029">
    <property type="protein sequence ID" value="HJG37661.1"/>
    <property type="molecule type" value="Genomic_DNA"/>
</dbReference>
<keyword evidence="3 6" id="KW-0812">Transmembrane</keyword>
<evidence type="ECO:0000256" key="6">
    <source>
        <dbReference type="SAM" id="Phobius"/>
    </source>
</evidence>
<dbReference type="RefSeq" id="WP_186365855.1">
    <property type="nucleotide sequence ID" value="NZ_DYUZ01000029.1"/>
</dbReference>
<evidence type="ECO:0000259" key="7">
    <source>
        <dbReference type="Pfam" id="PF04138"/>
    </source>
</evidence>
<evidence type="ECO:0000256" key="3">
    <source>
        <dbReference type="ARBA" id="ARBA00022692"/>
    </source>
</evidence>
<comment type="caution">
    <text evidence="8">The sequence shown here is derived from an EMBL/GenBank/DDBJ whole genome shotgun (WGS) entry which is preliminary data.</text>
</comment>
<feature type="transmembrane region" description="Helical" evidence="6">
    <location>
        <begin position="100"/>
        <end position="121"/>
    </location>
</feature>
<dbReference type="PANTHER" id="PTHR38459:SF1">
    <property type="entry name" value="PROPHAGE BACTOPRENOL-LINKED GLUCOSE TRANSLOCASE HOMOLOG"/>
    <property type="match status" value="1"/>
</dbReference>
<accession>A0A921IW84</accession>
<sequence>MKDKRNKVVSQGITYLFVGAGTALFEVVLFQVLVWCSAHVAVANVCAVFASTAANFLLNGRVTFEGTSSQRRSLIRYLALFAFNTVFSTTVISIGEQLGAPAVFVKIATMCCTVCWNFILYRRWVFV</sequence>
<evidence type="ECO:0000256" key="5">
    <source>
        <dbReference type="ARBA" id="ARBA00023136"/>
    </source>
</evidence>
<evidence type="ECO:0000256" key="2">
    <source>
        <dbReference type="ARBA" id="ARBA00009399"/>
    </source>
</evidence>
<organism evidence="8 9">
    <name type="scientific">Enorma phocaeensis</name>
    <dbReference type="NCBI Taxonomy" id="1871019"/>
    <lineage>
        <taxon>Bacteria</taxon>
        <taxon>Bacillati</taxon>
        <taxon>Actinomycetota</taxon>
        <taxon>Coriobacteriia</taxon>
        <taxon>Coriobacteriales</taxon>
        <taxon>Coriobacteriaceae</taxon>
        <taxon>Enorma</taxon>
    </lineage>
</organism>
<proteinExistence type="inferred from homology"/>
<dbReference type="Proteomes" id="UP000753256">
    <property type="component" value="Unassembled WGS sequence"/>
</dbReference>
<reference evidence="8" key="1">
    <citation type="journal article" date="2021" name="PeerJ">
        <title>Extensive microbial diversity within the chicken gut microbiome revealed by metagenomics and culture.</title>
        <authorList>
            <person name="Gilroy R."/>
            <person name="Ravi A."/>
            <person name="Getino M."/>
            <person name="Pursley I."/>
            <person name="Horton D.L."/>
            <person name="Alikhan N.F."/>
            <person name="Baker D."/>
            <person name="Gharbi K."/>
            <person name="Hall N."/>
            <person name="Watson M."/>
            <person name="Adriaenssens E.M."/>
            <person name="Foster-Nyarko E."/>
            <person name="Jarju S."/>
            <person name="Secka A."/>
            <person name="Antonio M."/>
            <person name="Oren A."/>
            <person name="Chaudhuri R.R."/>
            <person name="La Ragione R."/>
            <person name="Hildebrand F."/>
            <person name="Pallen M.J."/>
        </authorList>
    </citation>
    <scope>NUCLEOTIDE SEQUENCE</scope>
    <source>
        <strain evidence="8">ChiHjej13B12-9602</strain>
    </source>
</reference>
<reference evidence="8" key="2">
    <citation type="submission" date="2021-09" db="EMBL/GenBank/DDBJ databases">
        <authorList>
            <person name="Gilroy R."/>
        </authorList>
    </citation>
    <scope>NUCLEOTIDE SEQUENCE</scope>
    <source>
        <strain evidence="8">ChiHjej13B12-9602</strain>
    </source>
</reference>
<evidence type="ECO:0000313" key="9">
    <source>
        <dbReference type="Proteomes" id="UP000753256"/>
    </source>
</evidence>
<dbReference type="PANTHER" id="PTHR38459">
    <property type="entry name" value="PROPHAGE BACTOPRENOL-LINKED GLUCOSE TRANSLOCASE HOMOLOG"/>
    <property type="match status" value="1"/>
</dbReference>
<name>A0A921IW84_9ACTN</name>
<protein>
    <submittedName>
        <fullName evidence="8">GtrA family protein</fullName>
    </submittedName>
</protein>
<evidence type="ECO:0000256" key="4">
    <source>
        <dbReference type="ARBA" id="ARBA00022989"/>
    </source>
</evidence>
<evidence type="ECO:0000313" key="8">
    <source>
        <dbReference type="EMBL" id="HJG37661.1"/>
    </source>
</evidence>
<dbReference type="Pfam" id="PF04138">
    <property type="entry name" value="GtrA_DPMS_TM"/>
    <property type="match status" value="1"/>
</dbReference>
<feature type="domain" description="GtrA/DPMS transmembrane" evidence="7">
    <location>
        <begin position="15"/>
        <end position="126"/>
    </location>
</feature>
<dbReference type="GO" id="GO:0000271">
    <property type="term" value="P:polysaccharide biosynthetic process"/>
    <property type="evidence" value="ECO:0007669"/>
    <property type="project" value="InterPro"/>
</dbReference>
<dbReference type="AlphaFoldDB" id="A0A921IW84"/>
<comment type="subcellular location">
    <subcellularLocation>
        <location evidence="1">Membrane</location>
        <topology evidence="1">Multi-pass membrane protein</topology>
    </subcellularLocation>
</comment>
<dbReference type="GO" id="GO:0005886">
    <property type="term" value="C:plasma membrane"/>
    <property type="evidence" value="ECO:0007669"/>
    <property type="project" value="TreeGrafter"/>
</dbReference>